<dbReference type="AlphaFoldDB" id="X5M4Z6"/>
<protein>
    <submittedName>
        <fullName evidence="1">Uncharacterized protein</fullName>
    </submittedName>
</protein>
<name>X5M4Z6_BARHN</name>
<organism evidence="1 2">
    <name type="scientific">Bartonella henselae</name>
    <name type="common">Rochalimaea henselae</name>
    <dbReference type="NCBI Taxonomy" id="38323"/>
    <lineage>
        <taxon>Bacteria</taxon>
        <taxon>Pseudomonadati</taxon>
        <taxon>Pseudomonadota</taxon>
        <taxon>Alphaproteobacteria</taxon>
        <taxon>Hyphomicrobiales</taxon>
        <taxon>Bartonellaceae</taxon>
        <taxon>Bartonella</taxon>
    </lineage>
</organism>
<sequence length="60" mass="7110">MKTDLYLYNPHIMPQLDCLSILELTQTDIRNISLQFRIQKLEQLIKLLLFLISVLKILLP</sequence>
<evidence type="ECO:0000313" key="2">
    <source>
        <dbReference type="Proteomes" id="UP000019801"/>
    </source>
</evidence>
<proteinExistence type="predicted"/>
<dbReference type="EMBL" id="HG969191">
    <property type="protein sequence ID" value="CDO47011.1"/>
    <property type="molecule type" value="Genomic_DNA"/>
</dbReference>
<evidence type="ECO:0000313" key="1">
    <source>
        <dbReference type="EMBL" id="CDO47011.1"/>
    </source>
</evidence>
<dbReference type="Proteomes" id="UP000019801">
    <property type="component" value="Chromosome I"/>
</dbReference>
<dbReference type="KEGG" id="bhs:BM1374165_01008"/>
<reference evidence="2" key="1">
    <citation type="submission" date="2013-11" db="EMBL/GenBank/DDBJ databases">
        <title>Genome sequencing of Bartonella spp. isolated from human blood.</title>
        <authorList>
            <person name="Raoult D."/>
        </authorList>
    </citation>
    <scope>NUCLEOTIDE SEQUENCE</scope>
    <source>
        <strain evidence="2">BM1374165</strain>
    </source>
</reference>
<gene>
    <name evidence="1" type="ORF">BM1374165_01008</name>
</gene>
<accession>X5M4Z6</accession>